<comment type="caution">
    <text evidence="1">The sequence shown here is derived from an EMBL/GenBank/DDBJ whole genome shotgun (WGS) entry which is preliminary data.</text>
</comment>
<proteinExistence type="predicted"/>
<evidence type="ECO:0000313" key="2">
    <source>
        <dbReference type="Proteomes" id="UP001235966"/>
    </source>
</evidence>
<gene>
    <name evidence="1" type="ORF">J2S49_001421</name>
</gene>
<name>A0ABT9NCW4_9ACTO</name>
<sequence length="225" mass="23475">MHSPDSLYQQLQKIGTSPALTVYGEDRIELSGKVLANHIAKIANFLVDEVELEPGSRVVLDLPLHWKTFAWALAALVAGGNVVVGREKIADAEPGTVVVTSRPHGIELDSGDTVVALPLGSLALSWAGELDPGVYDGAADVMSFPDSLLFSGLGDESNASFYANAVPHVPQGRIGLVSPSVIEAISVGYSTLSSGNSLVIVGATSTADSIFATEHAESFTPPVRI</sequence>
<dbReference type="RefSeq" id="WP_278059272.1">
    <property type="nucleotide sequence ID" value="NZ_CP121247.1"/>
</dbReference>
<dbReference type="SUPFAM" id="SSF56801">
    <property type="entry name" value="Acetyl-CoA synthetase-like"/>
    <property type="match status" value="1"/>
</dbReference>
<evidence type="ECO:0000313" key="1">
    <source>
        <dbReference type="EMBL" id="MDP9801345.1"/>
    </source>
</evidence>
<organism evidence="1 2">
    <name type="scientific">Arcanobacterium wilhelmae</name>
    <dbReference type="NCBI Taxonomy" id="1803177"/>
    <lineage>
        <taxon>Bacteria</taxon>
        <taxon>Bacillati</taxon>
        <taxon>Actinomycetota</taxon>
        <taxon>Actinomycetes</taxon>
        <taxon>Actinomycetales</taxon>
        <taxon>Actinomycetaceae</taxon>
        <taxon>Arcanobacterium</taxon>
    </lineage>
</organism>
<keyword evidence="2" id="KW-1185">Reference proteome</keyword>
<dbReference type="EMBL" id="JAUSQW010000001">
    <property type="protein sequence ID" value="MDP9801345.1"/>
    <property type="molecule type" value="Genomic_DNA"/>
</dbReference>
<dbReference type="InterPro" id="IPR017523">
    <property type="entry name" value="Rv3268"/>
</dbReference>
<reference evidence="1 2" key="1">
    <citation type="submission" date="2023-07" db="EMBL/GenBank/DDBJ databases">
        <title>Sequencing the genomes of 1000 actinobacteria strains.</title>
        <authorList>
            <person name="Klenk H.-P."/>
        </authorList>
    </citation>
    <scope>NUCLEOTIDE SEQUENCE [LARGE SCALE GENOMIC DNA]</scope>
    <source>
        <strain evidence="1 2">DSM 102162</strain>
    </source>
</reference>
<accession>A0ABT9NCW4</accession>
<dbReference type="NCBIfam" id="TIGR03089">
    <property type="entry name" value="TIGR03089 family protein"/>
    <property type="match status" value="1"/>
</dbReference>
<dbReference type="Proteomes" id="UP001235966">
    <property type="component" value="Unassembled WGS sequence"/>
</dbReference>
<protein>
    <submittedName>
        <fullName evidence="1">Uncharacterized protein (TIGR03089 family)</fullName>
    </submittedName>
</protein>